<dbReference type="VEuPathDB" id="TriTrypDB:C3747_416g4"/>
<dbReference type="EMBL" id="PRFC01000416">
    <property type="protein sequence ID" value="PWU88861.1"/>
    <property type="molecule type" value="Genomic_DNA"/>
</dbReference>
<protein>
    <submittedName>
        <fullName evidence="2">Uncharacterized protein</fullName>
    </submittedName>
</protein>
<evidence type="ECO:0000256" key="1">
    <source>
        <dbReference type="SAM" id="MobiDB-lite"/>
    </source>
</evidence>
<dbReference type="Proteomes" id="UP000246078">
    <property type="component" value="Unassembled WGS sequence"/>
</dbReference>
<name>A0A2V2UY02_TRYCR</name>
<comment type="caution">
    <text evidence="2">The sequence shown here is derived from an EMBL/GenBank/DDBJ whole genome shotgun (WGS) entry which is preliminary data.</text>
</comment>
<feature type="compositionally biased region" description="Basic and acidic residues" evidence="1">
    <location>
        <begin position="30"/>
        <end position="45"/>
    </location>
</feature>
<dbReference type="VEuPathDB" id="TriTrypDB:TcCL_NonESM10491"/>
<gene>
    <name evidence="2" type="ORF">C3747_416g4</name>
</gene>
<reference evidence="2 3" key="1">
    <citation type="journal article" date="2018" name="Microb. Genom.">
        <title>Expanding an expanded genome: long-read sequencing of Trypanosoma cruzi.</title>
        <authorList>
            <person name="Berna L."/>
            <person name="Rodriguez M."/>
            <person name="Chiribao M.L."/>
            <person name="Parodi-Talice A."/>
            <person name="Pita S."/>
            <person name="Rijo G."/>
            <person name="Alvarez-Valin F."/>
            <person name="Robello C."/>
        </authorList>
    </citation>
    <scope>NUCLEOTIDE SEQUENCE [LARGE SCALE GENOMIC DNA]</scope>
    <source>
        <strain evidence="2 3">TCC</strain>
    </source>
</reference>
<evidence type="ECO:0000313" key="2">
    <source>
        <dbReference type="EMBL" id="PWU88861.1"/>
    </source>
</evidence>
<organism evidence="2 3">
    <name type="scientific">Trypanosoma cruzi</name>
    <dbReference type="NCBI Taxonomy" id="5693"/>
    <lineage>
        <taxon>Eukaryota</taxon>
        <taxon>Discoba</taxon>
        <taxon>Euglenozoa</taxon>
        <taxon>Kinetoplastea</taxon>
        <taxon>Metakinetoplastina</taxon>
        <taxon>Trypanosomatida</taxon>
        <taxon>Trypanosomatidae</taxon>
        <taxon>Trypanosoma</taxon>
        <taxon>Schizotrypanum</taxon>
    </lineage>
</organism>
<sequence>MWIRDIEKVLIGLSTASFVNYSGEAQLAKTRQEAVSDNGTHRHDPTQNITPSSLGTNNHRAFALLLRGGKLLEVFVRLTATARPGLLLSSVHCIWGLLRKGFLRNDGVREETRVRSRATMTWKCGGAAHLTPAICEDLFLWPPLQQLFAASITFRQPFSFGWNRSRLKSLKGAQ</sequence>
<dbReference type="VEuPathDB" id="TriTrypDB:TcG_12658"/>
<dbReference type="AlphaFoldDB" id="A0A2V2UY02"/>
<dbReference type="VEuPathDB" id="TriTrypDB:TcBrA4_0127220"/>
<proteinExistence type="predicted"/>
<feature type="region of interest" description="Disordered" evidence="1">
    <location>
        <begin position="30"/>
        <end position="54"/>
    </location>
</feature>
<evidence type="ECO:0000313" key="3">
    <source>
        <dbReference type="Proteomes" id="UP000246078"/>
    </source>
</evidence>
<accession>A0A2V2UY02</accession>